<evidence type="ECO:0000256" key="2">
    <source>
        <dbReference type="ARBA" id="ARBA00023125"/>
    </source>
</evidence>
<accession>A0ABS7ZPQ3</accession>
<dbReference type="EMBL" id="JAEDAH010000043">
    <property type="protein sequence ID" value="MCA6063681.1"/>
    <property type="molecule type" value="Genomic_DNA"/>
</dbReference>
<dbReference type="Pfam" id="PF12625">
    <property type="entry name" value="Arabinose_bd"/>
    <property type="match status" value="1"/>
</dbReference>
<dbReference type="SUPFAM" id="SSF46689">
    <property type="entry name" value="Homeodomain-like"/>
    <property type="match status" value="1"/>
</dbReference>
<keyword evidence="6" id="KW-1185">Reference proteome</keyword>
<evidence type="ECO:0000313" key="5">
    <source>
        <dbReference type="EMBL" id="MCA6063681.1"/>
    </source>
</evidence>
<feature type="domain" description="HTH araC/xylS-type" evidence="4">
    <location>
        <begin position="237"/>
        <end position="338"/>
    </location>
</feature>
<evidence type="ECO:0000313" key="6">
    <source>
        <dbReference type="Proteomes" id="UP000714380"/>
    </source>
</evidence>
<dbReference type="PANTHER" id="PTHR47894:SF1">
    <property type="entry name" value="HTH-TYPE TRANSCRIPTIONAL REGULATOR VQSM"/>
    <property type="match status" value="1"/>
</dbReference>
<sequence length="345" mass="38739">MTLASMNSEPSISLPGHYVAQIFELLASRGAATIPLCRELQLDPSTLQDSHISMAWRSFQQLMLTADRLFSDASFGLLLGERLLINTHGPLGYAALTCTSLRELAALMEQYLALRTDLFTLSIAPHGDDLLLRFHDNRPLEGIRVPASEAVVLAVRNLLDFSTLGNPGIHSVAFPFGGDEKFASDIFHCPVQYNQDWCGFRLRGERLDQPLKMANASSYREALAICQDELLKLSSDQGVAHSVRKLLLKSNNGFPSLDVVARHLHLTPRTLHRHLVREDTSFKHILDSVRHALALRYLDSKRLSIQEIAYVLGYTEIANFRRAFKRWEGIPPSEYQAGLSHRLTR</sequence>
<protein>
    <submittedName>
        <fullName evidence="5">AraC family transcriptional regulator ligand-binding domain-containing protein</fullName>
    </submittedName>
</protein>
<organism evidence="5 6">
    <name type="scientific">Thalassolituus marinus</name>
    <dbReference type="NCBI Taxonomy" id="671053"/>
    <lineage>
        <taxon>Bacteria</taxon>
        <taxon>Pseudomonadati</taxon>
        <taxon>Pseudomonadota</taxon>
        <taxon>Gammaproteobacteria</taxon>
        <taxon>Oceanospirillales</taxon>
        <taxon>Oceanospirillaceae</taxon>
        <taxon>Thalassolituus</taxon>
    </lineage>
</organism>
<keyword evidence="3" id="KW-0804">Transcription</keyword>
<name>A0ABS7ZPQ3_9GAMM</name>
<dbReference type="SMART" id="SM00342">
    <property type="entry name" value="HTH_ARAC"/>
    <property type="match status" value="1"/>
</dbReference>
<dbReference type="InterPro" id="IPR009057">
    <property type="entry name" value="Homeodomain-like_sf"/>
</dbReference>
<dbReference type="Pfam" id="PF12833">
    <property type="entry name" value="HTH_18"/>
    <property type="match status" value="1"/>
</dbReference>
<keyword evidence="1" id="KW-0805">Transcription regulation</keyword>
<dbReference type="RefSeq" id="WP_225673917.1">
    <property type="nucleotide sequence ID" value="NZ_JAEDAH010000043.1"/>
</dbReference>
<comment type="caution">
    <text evidence="5">The sequence shown here is derived from an EMBL/GenBank/DDBJ whole genome shotgun (WGS) entry which is preliminary data.</text>
</comment>
<dbReference type="PRINTS" id="PR00032">
    <property type="entry name" value="HTHARAC"/>
</dbReference>
<dbReference type="Proteomes" id="UP000714380">
    <property type="component" value="Unassembled WGS sequence"/>
</dbReference>
<dbReference type="InterPro" id="IPR032687">
    <property type="entry name" value="AraC-type_N"/>
</dbReference>
<evidence type="ECO:0000256" key="3">
    <source>
        <dbReference type="ARBA" id="ARBA00023163"/>
    </source>
</evidence>
<dbReference type="Gene3D" id="1.10.10.60">
    <property type="entry name" value="Homeodomain-like"/>
    <property type="match status" value="1"/>
</dbReference>
<dbReference type="PROSITE" id="PS01124">
    <property type="entry name" value="HTH_ARAC_FAMILY_2"/>
    <property type="match status" value="1"/>
</dbReference>
<dbReference type="PANTHER" id="PTHR47894">
    <property type="entry name" value="HTH-TYPE TRANSCRIPTIONAL REGULATOR GADX"/>
    <property type="match status" value="1"/>
</dbReference>
<gene>
    <name evidence="5" type="ORF">I9W95_08670</name>
</gene>
<dbReference type="InterPro" id="IPR018060">
    <property type="entry name" value="HTH_AraC"/>
</dbReference>
<reference evidence="5 6" key="1">
    <citation type="submission" date="2020-12" db="EMBL/GenBank/DDBJ databases">
        <title>Novel Thalassolituus-related marine hydrocarbonoclastic bacteria mediated algae-derived hydrocarbons mineralization in twilight zone of the northern South China Sea.</title>
        <authorList>
            <person name="Dong C."/>
        </authorList>
    </citation>
    <scope>NUCLEOTIDE SEQUENCE [LARGE SCALE GENOMIC DNA]</scope>
    <source>
        <strain evidence="5 6">IMCC1826</strain>
    </source>
</reference>
<evidence type="ECO:0000256" key="1">
    <source>
        <dbReference type="ARBA" id="ARBA00023015"/>
    </source>
</evidence>
<proteinExistence type="predicted"/>
<evidence type="ECO:0000259" key="4">
    <source>
        <dbReference type="PROSITE" id="PS01124"/>
    </source>
</evidence>
<dbReference type="InterPro" id="IPR020449">
    <property type="entry name" value="Tscrpt_reg_AraC-type_HTH"/>
</dbReference>
<keyword evidence="2" id="KW-0238">DNA-binding</keyword>